<sequence length="217" mass="23397">MITLDKTETKIIKLNSGAIPAIQSVLEQEAMVLLGLATTYVLVVNGASPRAVAQLRAFKQFDKDQPLGILTRGDRAMDVAKIPPAAKKLMGLFPLPITLIVEALPHLDPGITQGFRNLFIACPDAFVFDLVGAMPFPLVCATAKVGGEPVTSFAAASRYFEGQVPLIGDGGRCRYARRGTLIDCTLPLPTIMNFGPISFDDLRPLIPEIILPSHLMK</sequence>
<evidence type="ECO:0000256" key="1">
    <source>
        <dbReference type="ARBA" id="ARBA00004496"/>
    </source>
</evidence>
<evidence type="ECO:0000256" key="8">
    <source>
        <dbReference type="ARBA" id="ARBA00022741"/>
    </source>
</evidence>
<evidence type="ECO:0000256" key="6">
    <source>
        <dbReference type="ARBA" id="ARBA00022694"/>
    </source>
</evidence>
<keyword evidence="5" id="KW-0808">Transferase</keyword>
<protein>
    <recommendedName>
        <fullName evidence="10">L-threonylcarbamoyladenylate synthase</fullName>
        <ecNumber evidence="3">2.7.7.87</ecNumber>
    </recommendedName>
    <alternativeName>
        <fullName evidence="10">L-threonylcarbamoyladenylate synthase</fullName>
    </alternativeName>
</protein>
<dbReference type="InterPro" id="IPR050156">
    <property type="entry name" value="TC-AMP_synthase_SUA5"/>
</dbReference>
<keyword evidence="9" id="KW-0067">ATP-binding</keyword>
<proteinExistence type="inferred from homology"/>
<evidence type="ECO:0000256" key="9">
    <source>
        <dbReference type="ARBA" id="ARBA00022840"/>
    </source>
</evidence>
<evidence type="ECO:0000256" key="3">
    <source>
        <dbReference type="ARBA" id="ARBA00012584"/>
    </source>
</evidence>
<dbReference type="SUPFAM" id="SSF55821">
    <property type="entry name" value="YrdC/RibB"/>
    <property type="match status" value="1"/>
</dbReference>
<keyword evidence="14" id="KW-1185">Reference proteome</keyword>
<evidence type="ECO:0000256" key="4">
    <source>
        <dbReference type="ARBA" id="ARBA00022490"/>
    </source>
</evidence>
<dbReference type="PROSITE" id="PS51163">
    <property type="entry name" value="YRDC"/>
    <property type="match status" value="1"/>
</dbReference>
<comment type="subcellular location">
    <subcellularLocation>
        <location evidence="1">Cytoplasm</location>
    </subcellularLocation>
</comment>
<dbReference type="PANTHER" id="PTHR17490:SF16">
    <property type="entry name" value="THREONYLCARBAMOYL-AMP SYNTHASE"/>
    <property type="match status" value="1"/>
</dbReference>
<accession>A0ABR9VUI1</accession>
<evidence type="ECO:0000259" key="12">
    <source>
        <dbReference type="PROSITE" id="PS51163"/>
    </source>
</evidence>
<dbReference type="Proteomes" id="UP000658720">
    <property type="component" value="Unassembled WGS sequence"/>
</dbReference>
<dbReference type="EC" id="2.7.7.87" evidence="3"/>
<comment type="catalytic activity">
    <reaction evidence="11">
        <text>L-threonine + hydrogencarbonate + ATP = L-threonylcarbamoyladenylate + diphosphate + H2O</text>
        <dbReference type="Rhea" id="RHEA:36407"/>
        <dbReference type="ChEBI" id="CHEBI:15377"/>
        <dbReference type="ChEBI" id="CHEBI:17544"/>
        <dbReference type="ChEBI" id="CHEBI:30616"/>
        <dbReference type="ChEBI" id="CHEBI:33019"/>
        <dbReference type="ChEBI" id="CHEBI:57926"/>
        <dbReference type="ChEBI" id="CHEBI:73682"/>
        <dbReference type="EC" id="2.7.7.87"/>
    </reaction>
</comment>
<keyword evidence="6" id="KW-0819">tRNA processing</keyword>
<evidence type="ECO:0000256" key="7">
    <source>
        <dbReference type="ARBA" id="ARBA00022695"/>
    </source>
</evidence>
<keyword evidence="4" id="KW-0963">Cytoplasm</keyword>
<evidence type="ECO:0000313" key="13">
    <source>
        <dbReference type="EMBL" id="MBE9254987.1"/>
    </source>
</evidence>
<evidence type="ECO:0000256" key="2">
    <source>
        <dbReference type="ARBA" id="ARBA00007663"/>
    </source>
</evidence>
<keyword evidence="8" id="KW-0547">Nucleotide-binding</keyword>
<keyword evidence="7" id="KW-0548">Nucleotidyltransferase</keyword>
<reference evidence="13 14" key="1">
    <citation type="submission" date="2020-10" db="EMBL/GenBank/DDBJ databases">
        <authorList>
            <person name="Castelo-Branco R."/>
            <person name="Eusebio N."/>
            <person name="Adriana R."/>
            <person name="Vieira A."/>
            <person name="Brugerolle De Fraissinette N."/>
            <person name="Rezende De Castro R."/>
            <person name="Schneider M.P."/>
            <person name="Vasconcelos V."/>
            <person name="Leao P.N."/>
        </authorList>
    </citation>
    <scope>NUCLEOTIDE SEQUENCE [LARGE SCALE GENOMIC DNA]</scope>
    <source>
        <strain evidence="13 14">LEGE 00031</strain>
    </source>
</reference>
<organism evidence="13 14">
    <name type="scientific">Synechocystis salina LEGE 00031</name>
    <dbReference type="NCBI Taxonomy" id="1828736"/>
    <lineage>
        <taxon>Bacteria</taxon>
        <taxon>Bacillati</taxon>
        <taxon>Cyanobacteriota</taxon>
        <taxon>Cyanophyceae</taxon>
        <taxon>Synechococcales</taxon>
        <taxon>Merismopediaceae</taxon>
        <taxon>Synechocystis</taxon>
    </lineage>
</organism>
<dbReference type="Gene3D" id="3.90.870.10">
    <property type="entry name" value="DHBP synthase"/>
    <property type="match status" value="1"/>
</dbReference>
<dbReference type="InterPro" id="IPR017945">
    <property type="entry name" value="DHBP_synth_RibB-like_a/b_dom"/>
</dbReference>
<dbReference type="EMBL" id="JADEVV010000045">
    <property type="protein sequence ID" value="MBE9254987.1"/>
    <property type="molecule type" value="Genomic_DNA"/>
</dbReference>
<dbReference type="Pfam" id="PF01300">
    <property type="entry name" value="Sua5_yciO_yrdC"/>
    <property type="match status" value="1"/>
</dbReference>
<comment type="caution">
    <text evidence="13">The sequence shown here is derived from an EMBL/GenBank/DDBJ whole genome shotgun (WGS) entry which is preliminary data.</text>
</comment>
<gene>
    <name evidence="13" type="ORF">IQ217_14285</name>
</gene>
<name>A0ABR9VUI1_9SYNC</name>
<evidence type="ECO:0000256" key="10">
    <source>
        <dbReference type="ARBA" id="ARBA00029774"/>
    </source>
</evidence>
<comment type="similarity">
    <text evidence="2">Belongs to the SUA5 family.</text>
</comment>
<feature type="domain" description="YrdC-like" evidence="12">
    <location>
        <begin position="16"/>
        <end position="197"/>
    </location>
</feature>
<dbReference type="RefSeq" id="WP_194020459.1">
    <property type="nucleotide sequence ID" value="NZ_JADEVV010000045.1"/>
</dbReference>
<evidence type="ECO:0000313" key="14">
    <source>
        <dbReference type="Proteomes" id="UP000658720"/>
    </source>
</evidence>
<evidence type="ECO:0000256" key="11">
    <source>
        <dbReference type="ARBA" id="ARBA00048366"/>
    </source>
</evidence>
<dbReference type="InterPro" id="IPR006070">
    <property type="entry name" value="Sua5-like_dom"/>
</dbReference>
<evidence type="ECO:0000256" key="5">
    <source>
        <dbReference type="ARBA" id="ARBA00022679"/>
    </source>
</evidence>
<dbReference type="PANTHER" id="PTHR17490">
    <property type="entry name" value="SUA5"/>
    <property type="match status" value="1"/>
</dbReference>